<evidence type="ECO:0000313" key="2">
    <source>
        <dbReference type="Proteomes" id="UP000187203"/>
    </source>
</evidence>
<comment type="caution">
    <text evidence="1">The sequence shown here is derived from an EMBL/GenBank/DDBJ whole genome shotgun (WGS) entry which is preliminary data.</text>
</comment>
<name>A0A1R3JGR5_9ROSI</name>
<dbReference type="EMBL" id="AWUE01016164">
    <property type="protein sequence ID" value="OMO94028.1"/>
    <property type="molecule type" value="Genomic_DNA"/>
</dbReference>
<sequence length="80" mass="8769">MKLHPWLPPIVLNSIPTLDLRNNTQNLTDLASLETIPSPPIPTSDHPVVSKLQYVACQSSLYKTPLTVSSSEPLPSEAQH</sequence>
<keyword evidence="2" id="KW-1185">Reference proteome</keyword>
<dbReference type="AlphaFoldDB" id="A0A1R3JGR5"/>
<dbReference type="Proteomes" id="UP000187203">
    <property type="component" value="Unassembled WGS sequence"/>
</dbReference>
<protein>
    <submittedName>
        <fullName evidence="1">Tir-nbs resistance protein</fullName>
    </submittedName>
</protein>
<gene>
    <name evidence="1" type="ORF">COLO4_16548</name>
</gene>
<evidence type="ECO:0000313" key="1">
    <source>
        <dbReference type="EMBL" id="OMO94028.1"/>
    </source>
</evidence>
<proteinExistence type="predicted"/>
<organism evidence="1 2">
    <name type="scientific">Corchorus olitorius</name>
    <dbReference type="NCBI Taxonomy" id="93759"/>
    <lineage>
        <taxon>Eukaryota</taxon>
        <taxon>Viridiplantae</taxon>
        <taxon>Streptophyta</taxon>
        <taxon>Embryophyta</taxon>
        <taxon>Tracheophyta</taxon>
        <taxon>Spermatophyta</taxon>
        <taxon>Magnoliopsida</taxon>
        <taxon>eudicotyledons</taxon>
        <taxon>Gunneridae</taxon>
        <taxon>Pentapetalae</taxon>
        <taxon>rosids</taxon>
        <taxon>malvids</taxon>
        <taxon>Malvales</taxon>
        <taxon>Malvaceae</taxon>
        <taxon>Grewioideae</taxon>
        <taxon>Apeibeae</taxon>
        <taxon>Corchorus</taxon>
    </lineage>
</organism>
<reference evidence="2" key="1">
    <citation type="submission" date="2013-09" db="EMBL/GenBank/DDBJ databases">
        <title>Corchorus olitorius genome sequencing.</title>
        <authorList>
            <person name="Alam M."/>
            <person name="Haque M.S."/>
            <person name="Islam M.S."/>
            <person name="Emdad E.M."/>
            <person name="Islam M.M."/>
            <person name="Ahmed B."/>
            <person name="Halim A."/>
            <person name="Hossen Q.M.M."/>
            <person name="Hossain M.Z."/>
            <person name="Ahmed R."/>
            <person name="Khan M.M."/>
            <person name="Islam R."/>
            <person name="Rashid M.M."/>
            <person name="Khan S.A."/>
            <person name="Rahman M.S."/>
            <person name="Alam M."/>
            <person name="Yahiya A.S."/>
            <person name="Khan M.S."/>
            <person name="Azam M.S."/>
            <person name="Haque T."/>
            <person name="Lashkar M.Z.H."/>
            <person name="Akhand A.I."/>
            <person name="Morshed G."/>
            <person name="Roy S."/>
            <person name="Uddin K.S."/>
            <person name="Rabeya T."/>
            <person name="Hossain A.S."/>
            <person name="Chowdhury A."/>
            <person name="Snigdha A.R."/>
            <person name="Mortoza M.S."/>
            <person name="Matin S.A."/>
            <person name="Hoque S.M.E."/>
            <person name="Islam M.K."/>
            <person name="Roy D.K."/>
            <person name="Haider R."/>
            <person name="Moosa M.M."/>
            <person name="Elias S.M."/>
            <person name="Hasan A.M."/>
            <person name="Jahan S."/>
            <person name="Shafiuddin M."/>
            <person name="Mahmood N."/>
            <person name="Shommy N.S."/>
        </authorList>
    </citation>
    <scope>NUCLEOTIDE SEQUENCE [LARGE SCALE GENOMIC DNA]</scope>
    <source>
        <strain evidence="2">cv. O-4</strain>
    </source>
</reference>
<accession>A0A1R3JGR5</accession>